<evidence type="ECO:0000313" key="1">
    <source>
        <dbReference type="EMBL" id="KAK1870311.1"/>
    </source>
</evidence>
<name>A0ACC3CJY3_PYRYE</name>
<accession>A0ACC3CJY3</accession>
<dbReference type="Proteomes" id="UP000798662">
    <property type="component" value="Chromosome 3"/>
</dbReference>
<dbReference type="EMBL" id="CM020620">
    <property type="protein sequence ID" value="KAK1870311.1"/>
    <property type="molecule type" value="Genomic_DNA"/>
</dbReference>
<sequence>MAFPGAAAFLSSPAHVWLCAGSRGGGTAGAAATACRRGPLGRPHPPRRQAVAGAAPRHWRQRQQWRRRRPDGGVVTMALSVTSKALPASVVQVDISVSADDVAAAFEAAAQELATENGLPPPATIDAVTVAVGAPAVASAAVSGVIDTAVPAALAELSLTPLGQVRLADHVDATALVAAASPSAPLVFAVALDVWPTATLTGPHRGLAVTAVRPAGSATTAADVAAATDAAVEAALLRMRTAEASYVPVADGGAGRVAVAGGGAVISLAGYVRLPDGSRGEPLPDGIGDGEPVELPLTPGSGPMPAFVDAVLGLAIGETGTAEVVFPPTAGRVELRGVAAIFDVSLLTITEAVLPPLDDVFAAAVAPPARTVADLRASLRATLAAEAAAADAEAVASAVEDALLAITSVDVPATLIEEGVRRRYARLLTGLKAQGAVPPAEWAAMVTPDRYEAYKAGAADGVARGLALNFGLAAVAAAECLPPPPAAEVDDQVELARLALKGEPMEDEPAVRDRIVAHLERQAVMAVLMESARVSWVDGEVGAPAATEAVV</sequence>
<evidence type="ECO:0000313" key="2">
    <source>
        <dbReference type="Proteomes" id="UP000798662"/>
    </source>
</evidence>
<comment type="caution">
    <text evidence="1">The sequence shown here is derived from an EMBL/GenBank/DDBJ whole genome shotgun (WGS) entry which is preliminary data.</text>
</comment>
<reference evidence="1" key="1">
    <citation type="submission" date="2019-11" db="EMBL/GenBank/DDBJ databases">
        <title>Nori genome reveals adaptations in red seaweeds to the harsh intertidal environment.</title>
        <authorList>
            <person name="Wang D."/>
            <person name="Mao Y."/>
        </authorList>
    </citation>
    <scope>NUCLEOTIDE SEQUENCE</scope>
    <source>
        <tissue evidence="1">Gametophyte</tissue>
    </source>
</reference>
<proteinExistence type="predicted"/>
<protein>
    <submittedName>
        <fullName evidence="1">Uncharacterized protein</fullName>
    </submittedName>
</protein>
<keyword evidence="2" id="KW-1185">Reference proteome</keyword>
<gene>
    <name evidence="1" type="ORF">I4F81_012773</name>
</gene>
<organism evidence="1 2">
    <name type="scientific">Pyropia yezoensis</name>
    <name type="common">Susabi-nori</name>
    <name type="synonym">Porphyra yezoensis</name>
    <dbReference type="NCBI Taxonomy" id="2788"/>
    <lineage>
        <taxon>Eukaryota</taxon>
        <taxon>Rhodophyta</taxon>
        <taxon>Bangiophyceae</taxon>
        <taxon>Bangiales</taxon>
        <taxon>Bangiaceae</taxon>
        <taxon>Pyropia</taxon>
    </lineage>
</organism>